<evidence type="ECO:0000313" key="4">
    <source>
        <dbReference type="Proteomes" id="UP000315226"/>
    </source>
</evidence>
<evidence type="ECO:0000259" key="2">
    <source>
        <dbReference type="Pfam" id="PF22483"/>
    </source>
</evidence>
<proteinExistence type="predicted"/>
<evidence type="ECO:0000313" key="3">
    <source>
        <dbReference type="EMBL" id="GEB60095.1"/>
    </source>
</evidence>
<evidence type="ECO:0000256" key="1">
    <source>
        <dbReference type="SAM" id="MobiDB-lite"/>
    </source>
</evidence>
<name>A0A4Y3RRM6_9ACTN</name>
<protein>
    <recommendedName>
        <fullName evidence="2">Transposase for insertion sequence element IS21-like C-terminal domain-containing protein</fullName>
    </recommendedName>
</protein>
<feature type="domain" description="Transposase for insertion sequence element IS21-like C-terminal" evidence="2">
    <location>
        <begin position="27"/>
        <end position="101"/>
    </location>
</feature>
<feature type="region of interest" description="Disordered" evidence="1">
    <location>
        <begin position="125"/>
        <end position="150"/>
    </location>
</feature>
<comment type="caution">
    <text evidence="3">The sequence shown here is derived from an EMBL/GenBank/DDBJ whole genome shotgun (WGS) entry which is preliminary data.</text>
</comment>
<accession>A0A4Y3RRM6</accession>
<dbReference type="PANTHER" id="PTHR35004">
    <property type="entry name" value="TRANSPOSASE RV3428C-RELATED"/>
    <property type="match status" value="1"/>
</dbReference>
<dbReference type="RefSeq" id="WP_229918517.1">
    <property type="nucleotide sequence ID" value="NZ_BJMN01000039.1"/>
</dbReference>
<sequence>MDSRKRKIDGASTTVAALAEAEPLLELPTRPFPAELEQTRVVSPQGLISFAGNHYSVPPGLTGAHVTVRIRLGEDDLHVVTAGRAVIAHHRRAPDGAGQTVRDAGHVIALERAVLASFSDKAPCRTKVRRPPSAAAQAEAEKLRGRPESDVANRVVIDLSHYAAVADRLRQAPTHEDQECESE</sequence>
<dbReference type="Pfam" id="PF22483">
    <property type="entry name" value="Mu-transpos_C_2"/>
    <property type="match status" value="1"/>
</dbReference>
<organism evidence="3 4">
    <name type="scientific">Streptomyces gardneri</name>
    <dbReference type="NCBI Taxonomy" id="66892"/>
    <lineage>
        <taxon>Bacteria</taxon>
        <taxon>Bacillati</taxon>
        <taxon>Actinomycetota</taxon>
        <taxon>Actinomycetes</taxon>
        <taxon>Kitasatosporales</taxon>
        <taxon>Streptomycetaceae</taxon>
        <taxon>Streptomyces</taxon>
    </lineage>
</organism>
<dbReference type="PANTHER" id="PTHR35004:SF6">
    <property type="entry name" value="TRANSPOSASE"/>
    <property type="match status" value="1"/>
</dbReference>
<dbReference type="AlphaFoldDB" id="A0A4Y3RRM6"/>
<gene>
    <name evidence="3" type="ORF">SGA01_57000</name>
</gene>
<feature type="compositionally biased region" description="Basic and acidic residues" evidence="1">
    <location>
        <begin position="139"/>
        <end position="150"/>
    </location>
</feature>
<dbReference type="Proteomes" id="UP000315226">
    <property type="component" value="Unassembled WGS sequence"/>
</dbReference>
<keyword evidence="4" id="KW-1185">Reference proteome</keyword>
<reference evidence="3 4" key="1">
    <citation type="submission" date="2019-06" db="EMBL/GenBank/DDBJ databases">
        <title>Whole genome shotgun sequence of Streptomyces gardneri NBRC 12865.</title>
        <authorList>
            <person name="Hosoyama A."/>
            <person name="Uohara A."/>
            <person name="Ohji S."/>
            <person name="Ichikawa N."/>
        </authorList>
    </citation>
    <scope>NUCLEOTIDE SEQUENCE [LARGE SCALE GENOMIC DNA]</scope>
    <source>
        <strain evidence="3 4">NBRC 12865</strain>
    </source>
</reference>
<dbReference type="InterPro" id="IPR054353">
    <property type="entry name" value="IstA-like_C"/>
</dbReference>
<dbReference type="EMBL" id="BJMN01000039">
    <property type="protein sequence ID" value="GEB60095.1"/>
    <property type="molecule type" value="Genomic_DNA"/>
</dbReference>